<keyword evidence="1" id="KW-1133">Transmembrane helix</keyword>
<comment type="caution">
    <text evidence="2">The sequence shown here is derived from an EMBL/GenBank/DDBJ whole genome shotgun (WGS) entry which is preliminary data.</text>
</comment>
<protein>
    <submittedName>
        <fullName evidence="2">Uncharacterized protein</fullName>
    </submittedName>
</protein>
<feature type="transmembrane region" description="Helical" evidence="1">
    <location>
        <begin position="28"/>
        <end position="46"/>
    </location>
</feature>
<evidence type="ECO:0000256" key="1">
    <source>
        <dbReference type="SAM" id="Phobius"/>
    </source>
</evidence>
<organism evidence="2 3">
    <name type="scientific">Caldisalinibacter kiritimatiensis</name>
    <dbReference type="NCBI Taxonomy" id="1304284"/>
    <lineage>
        <taxon>Bacteria</taxon>
        <taxon>Bacillati</taxon>
        <taxon>Bacillota</taxon>
        <taxon>Tissierellia</taxon>
        <taxon>Tissierellales</taxon>
        <taxon>Thermohalobacteraceae</taxon>
        <taxon>Caldisalinibacter</taxon>
    </lineage>
</organism>
<keyword evidence="1" id="KW-0812">Transmembrane</keyword>
<evidence type="ECO:0000313" key="3">
    <source>
        <dbReference type="Proteomes" id="UP000013378"/>
    </source>
</evidence>
<keyword evidence="3" id="KW-1185">Reference proteome</keyword>
<dbReference type="Proteomes" id="UP000013378">
    <property type="component" value="Unassembled WGS sequence"/>
</dbReference>
<evidence type="ECO:0000313" key="2">
    <source>
        <dbReference type="EMBL" id="EOD01326.1"/>
    </source>
</evidence>
<proteinExistence type="predicted"/>
<gene>
    <name evidence="2" type="ORF">L21TH_0680</name>
</gene>
<sequence>MFGKILKFVIIGIIVIAFIWTLTKLPQWIILALVGLLLIKLGWFLYSY</sequence>
<name>R1CRM6_9FIRM</name>
<dbReference type="RefSeq" id="WP_006308925.1">
    <property type="nucleotide sequence ID" value="NZ_ARZA01000066.1"/>
</dbReference>
<keyword evidence="1" id="KW-0472">Membrane</keyword>
<dbReference type="EMBL" id="ARZA01000066">
    <property type="protein sequence ID" value="EOD01326.1"/>
    <property type="molecule type" value="Genomic_DNA"/>
</dbReference>
<feature type="transmembrane region" description="Helical" evidence="1">
    <location>
        <begin position="5"/>
        <end position="22"/>
    </location>
</feature>
<dbReference type="STRING" id="1304284.L21TH_0680"/>
<reference evidence="2 3" key="1">
    <citation type="journal article" date="2015" name="Geomicrobiol. J.">
        <title>Caldisalinibacter kiritimatiensis gen. nov., sp. nov., a moderately thermohalophilic thiosulfate-reducing bacterium from a hypersaline microbial mat.</title>
        <authorList>
            <person name="Ben Hania W."/>
            <person name="Joseph M."/>
            <person name="Fiebig A."/>
            <person name="Bunk B."/>
            <person name="Klenk H.-P."/>
            <person name="Fardeau M.-L."/>
            <person name="Spring S."/>
        </authorList>
    </citation>
    <scope>NUCLEOTIDE SEQUENCE [LARGE SCALE GENOMIC DNA]</scope>
    <source>
        <strain evidence="2 3">L21-TH-D2</strain>
    </source>
</reference>
<accession>R1CRM6</accession>
<dbReference type="AlphaFoldDB" id="R1CRM6"/>